<proteinExistence type="predicted"/>
<evidence type="ECO:0000313" key="2">
    <source>
        <dbReference type="Proteomes" id="UP000552709"/>
    </source>
</evidence>
<dbReference type="Proteomes" id="UP000552709">
    <property type="component" value="Unassembled WGS sequence"/>
</dbReference>
<protein>
    <recommendedName>
        <fullName evidence="3">Phosphoadenosine phosphosulphate reductase domain-containing protein</fullName>
    </recommendedName>
</protein>
<dbReference type="InterPro" id="IPR014729">
    <property type="entry name" value="Rossmann-like_a/b/a_fold"/>
</dbReference>
<dbReference type="Gene3D" id="3.40.50.620">
    <property type="entry name" value="HUPs"/>
    <property type="match status" value="1"/>
</dbReference>
<dbReference type="RefSeq" id="WP_184127443.1">
    <property type="nucleotide sequence ID" value="NZ_JACHFL010000001.1"/>
</dbReference>
<reference evidence="1 2" key="1">
    <citation type="submission" date="2020-08" db="EMBL/GenBank/DDBJ databases">
        <title>Genomic Encyclopedia of Type Strains, Phase IV (KMG-IV): sequencing the most valuable type-strain genomes for metagenomic binning, comparative biology and taxonomic classification.</title>
        <authorList>
            <person name="Goeker M."/>
        </authorList>
    </citation>
    <scope>NUCLEOTIDE SEQUENCE [LARGE SCALE GENOMIC DNA]</scope>
    <source>
        <strain evidence="1 2">DSM 27939</strain>
    </source>
</reference>
<name>A0A7W8JR17_9DEIO</name>
<sequence>MSAVTILSNGGGVQSTAMLALILQGKLPRPDYVVMADTGREKTATWDYVQAVHCPACEALGIPLVIVPHSYSTVDLYAGNGGVLMPMYTTQGGGVSKLPTYCSNEWKQRPVRRWLREQGVKSAVQWLGISMDECDRMKPSGMKWIVNAFPLIDLGVSRDGCYAAIREQGWPDAPKSSCLMCPHMGDAQWKHLRSTAPADFQTAVEVEREIRARDPHAFLHRSARPLNEVKWDEQPSLFEDDTVTCAASGCWL</sequence>
<keyword evidence="2" id="KW-1185">Reference proteome</keyword>
<dbReference type="AlphaFoldDB" id="A0A7W8JR17"/>
<evidence type="ECO:0008006" key="3">
    <source>
        <dbReference type="Google" id="ProtNLM"/>
    </source>
</evidence>
<accession>A0A7W8JR17</accession>
<gene>
    <name evidence="1" type="ORF">HNQ08_000431</name>
</gene>
<evidence type="ECO:0000313" key="1">
    <source>
        <dbReference type="EMBL" id="MBB5361360.1"/>
    </source>
</evidence>
<organism evidence="1 2">
    <name type="scientific">Deinococcus humi</name>
    <dbReference type="NCBI Taxonomy" id="662880"/>
    <lineage>
        <taxon>Bacteria</taxon>
        <taxon>Thermotogati</taxon>
        <taxon>Deinococcota</taxon>
        <taxon>Deinococci</taxon>
        <taxon>Deinococcales</taxon>
        <taxon>Deinococcaceae</taxon>
        <taxon>Deinococcus</taxon>
    </lineage>
</organism>
<dbReference type="SUPFAM" id="SSF52402">
    <property type="entry name" value="Adenine nucleotide alpha hydrolases-like"/>
    <property type="match status" value="1"/>
</dbReference>
<dbReference type="EMBL" id="JACHFL010000001">
    <property type="protein sequence ID" value="MBB5361360.1"/>
    <property type="molecule type" value="Genomic_DNA"/>
</dbReference>
<comment type="caution">
    <text evidence="1">The sequence shown here is derived from an EMBL/GenBank/DDBJ whole genome shotgun (WGS) entry which is preliminary data.</text>
</comment>